<protein>
    <recommendedName>
        <fullName evidence="4">homocysteine desulfhydrase</fullName>
        <ecNumber evidence="4">4.4.1.2</ecNumber>
    </recommendedName>
    <alternativeName>
        <fullName evidence="5">Homocysteine desulfhydrase</fullName>
    </alternativeName>
</protein>
<dbReference type="EMBL" id="BMQC01000001">
    <property type="protein sequence ID" value="GGK12683.1"/>
    <property type="molecule type" value="Genomic_DNA"/>
</dbReference>
<reference evidence="10" key="1">
    <citation type="journal article" date="2014" name="Int. J. Syst. Evol. Microbiol.">
        <title>Complete genome sequence of Corynebacterium casei LMG S-19264T (=DSM 44701T), isolated from a smear-ripened cheese.</title>
        <authorList>
            <consortium name="US DOE Joint Genome Institute (JGI-PGF)"/>
            <person name="Walter F."/>
            <person name="Albersmeier A."/>
            <person name="Kalinowski J."/>
            <person name="Ruckert C."/>
        </authorList>
    </citation>
    <scope>NUCLEOTIDE SEQUENCE</scope>
    <source>
        <strain evidence="10">JCM 3091</strain>
    </source>
</reference>
<dbReference type="FunFam" id="3.40.640.10:FF:000046">
    <property type="entry name" value="Cystathionine gamma-lyase"/>
    <property type="match status" value="1"/>
</dbReference>
<dbReference type="InterPro" id="IPR015422">
    <property type="entry name" value="PyrdxlP-dep_Trfase_small"/>
</dbReference>
<dbReference type="GO" id="GO:0019346">
    <property type="term" value="P:transsulfuration"/>
    <property type="evidence" value="ECO:0007669"/>
    <property type="project" value="InterPro"/>
</dbReference>
<feature type="modified residue" description="N6-(pyridoxal phosphate)lysine" evidence="8">
    <location>
        <position position="199"/>
    </location>
</feature>
<dbReference type="Gene3D" id="3.90.1150.10">
    <property type="entry name" value="Aspartate Aminotransferase, domain 1"/>
    <property type="match status" value="1"/>
</dbReference>
<dbReference type="InterPro" id="IPR011821">
    <property type="entry name" value="O_succ_thio_ly"/>
</dbReference>
<organism evidence="10 11">
    <name type="scientific">Pilimelia terevasa</name>
    <dbReference type="NCBI Taxonomy" id="53372"/>
    <lineage>
        <taxon>Bacteria</taxon>
        <taxon>Bacillati</taxon>
        <taxon>Actinomycetota</taxon>
        <taxon>Actinomycetes</taxon>
        <taxon>Micromonosporales</taxon>
        <taxon>Micromonosporaceae</taxon>
        <taxon>Pilimelia</taxon>
    </lineage>
</organism>
<keyword evidence="3 8" id="KW-0663">Pyridoxal phosphate</keyword>
<dbReference type="GO" id="GO:0018826">
    <property type="term" value="F:methionine gamma-lyase activity"/>
    <property type="evidence" value="ECO:0007669"/>
    <property type="project" value="UniProtKB-EC"/>
</dbReference>
<keyword evidence="11" id="KW-1185">Reference proteome</keyword>
<dbReference type="SUPFAM" id="SSF53383">
    <property type="entry name" value="PLP-dependent transferases"/>
    <property type="match status" value="1"/>
</dbReference>
<proteinExistence type="inferred from homology"/>
<sequence>MTDLSPTTRAVRAGIDTDPTFGAVVPPVVLSTNFTFAGFDDKRRYDYTRSGNPTRDVLADALSTLEGGAGAVITATGMGAITTALHALLGPGDTLVVPHDCYGGSWRLFDALAGKGLFRLVTVDFTDPAAVAGALAHEPTVVWLETPSNPLLRITDIRAVADAAHRAGATVVADNTFLSPALAQPLALGADLVVHSTTKYINGHSDVVGGAVVAGCAELAERVAWWANCLGVTGSPFDSYLTSRGLRTLPARMRAHLENAEAVVAALVDHPAVAAVHYPGLPTHPGHDIAARQFTGFGAIVSVDLAGGVPAVRAFLEGLRCFSLAESLGGVESLVAHPATMTHAAMSPQARAVAGIGDGLLRLSVGIEDAADLVADLAAALDRAGAAGLPDVAAAPALAGAAR</sequence>
<evidence type="ECO:0000256" key="5">
    <source>
        <dbReference type="ARBA" id="ARBA00047199"/>
    </source>
</evidence>
<comment type="cofactor">
    <cofactor evidence="1 9">
        <name>pyridoxal 5'-phosphate</name>
        <dbReference type="ChEBI" id="CHEBI:597326"/>
    </cofactor>
</comment>
<evidence type="ECO:0000256" key="3">
    <source>
        <dbReference type="ARBA" id="ARBA00022898"/>
    </source>
</evidence>
<evidence type="ECO:0000313" key="11">
    <source>
        <dbReference type="Proteomes" id="UP000662200"/>
    </source>
</evidence>
<evidence type="ECO:0000256" key="4">
    <source>
        <dbReference type="ARBA" id="ARBA00047175"/>
    </source>
</evidence>
<evidence type="ECO:0000256" key="2">
    <source>
        <dbReference type="ARBA" id="ARBA00009077"/>
    </source>
</evidence>
<reference evidence="10" key="2">
    <citation type="submission" date="2020-09" db="EMBL/GenBank/DDBJ databases">
        <authorList>
            <person name="Sun Q."/>
            <person name="Ohkuma M."/>
        </authorList>
    </citation>
    <scope>NUCLEOTIDE SEQUENCE</scope>
    <source>
        <strain evidence="10">JCM 3091</strain>
    </source>
</reference>
<accession>A0A8J3BI26</accession>
<dbReference type="RefSeq" id="WP_189112179.1">
    <property type="nucleotide sequence ID" value="NZ_BMQC01000001.1"/>
</dbReference>
<dbReference type="InterPro" id="IPR054542">
    <property type="entry name" value="Cys_met_metab_PP"/>
</dbReference>
<dbReference type="InterPro" id="IPR015421">
    <property type="entry name" value="PyrdxlP-dep_Trfase_major"/>
</dbReference>
<dbReference type="GO" id="GO:0005737">
    <property type="term" value="C:cytoplasm"/>
    <property type="evidence" value="ECO:0007669"/>
    <property type="project" value="TreeGrafter"/>
</dbReference>
<gene>
    <name evidence="10" type="primary">metB</name>
    <name evidence="10" type="ORF">GCM10010124_01480</name>
</gene>
<dbReference type="CDD" id="cd00614">
    <property type="entry name" value="CGS_like"/>
    <property type="match status" value="1"/>
</dbReference>
<evidence type="ECO:0000256" key="1">
    <source>
        <dbReference type="ARBA" id="ARBA00001933"/>
    </source>
</evidence>
<dbReference type="GO" id="GO:0004123">
    <property type="term" value="F:cystathionine gamma-lyase activity"/>
    <property type="evidence" value="ECO:0007669"/>
    <property type="project" value="TreeGrafter"/>
</dbReference>
<evidence type="ECO:0000256" key="6">
    <source>
        <dbReference type="ARBA" id="ARBA00048780"/>
    </source>
</evidence>
<dbReference type="InterPro" id="IPR015424">
    <property type="entry name" value="PyrdxlP-dep_Trfase"/>
</dbReference>
<dbReference type="EC" id="4.4.1.2" evidence="4"/>
<dbReference type="InterPro" id="IPR000277">
    <property type="entry name" value="Cys/Met-Metab_PyrdxlP-dep_enz"/>
</dbReference>
<dbReference type="Pfam" id="PF01053">
    <property type="entry name" value="Cys_Met_Meta_PP"/>
    <property type="match status" value="1"/>
</dbReference>
<dbReference type="GO" id="GO:0019343">
    <property type="term" value="P:cysteine biosynthetic process via cystathionine"/>
    <property type="evidence" value="ECO:0007669"/>
    <property type="project" value="TreeGrafter"/>
</dbReference>
<dbReference type="PANTHER" id="PTHR11808">
    <property type="entry name" value="TRANS-SULFURATION ENZYME FAMILY MEMBER"/>
    <property type="match status" value="1"/>
</dbReference>
<dbReference type="NCBIfam" id="TIGR02080">
    <property type="entry name" value="O_succ_thio_ly"/>
    <property type="match status" value="1"/>
</dbReference>
<name>A0A8J3BI26_9ACTN</name>
<dbReference type="GO" id="GO:0009086">
    <property type="term" value="P:methionine biosynthetic process"/>
    <property type="evidence" value="ECO:0007669"/>
    <property type="project" value="UniProtKB-ARBA"/>
</dbReference>
<comment type="catalytic activity">
    <reaction evidence="7">
        <text>L-methionine + H2O = methanethiol + 2-oxobutanoate + NH4(+)</text>
        <dbReference type="Rhea" id="RHEA:23800"/>
        <dbReference type="ChEBI" id="CHEBI:15377"/>
        <dbReference type="ChEBI" id="CHEBI:16007"/>
        <dbReference type="ChEBI" id="CHEBI:16763"/>
        <dbReference type="ChEBI" id="CHEBI:28938"/>
        <dbReference type="ChEBI" id="CHEBI:57844"/>
        <dbReference type="EC" id="4.4.1.11"/>
    </reaction>
    <physiologicalReaction direction="left-to-right" evidence="7">
        <dbReference type="Rhea" id="RHEA:23801"/>
    </physiologicalReaction>
</comment>
<evidence type="ECO:0000256" key="9">
    <source>
        <dbReference type="RuleBase" id="RU362118"/>
    </source>
</evidence>
<dbReference type="AlphaFoldDB" id="A0A8J3BI26"/>
<evidence type="ECO:0000313" key="10">
    <source>
        <dbReference type="EMBL" id="GGK12683.1"/>
    </source>
</evidence>
<dbReference type="PIRSF" id="PIRSF001434">
    <property type="entry name" value="CGS"/>
    <property type="match status" value="1"/>
</dbReference>
<evidence type="ECO:0000256" key="8">
    <source>
        <dbReference type="PIRSR" id="PIRSR001434-2"/>
    </source>
</evidence>
<comment type="similarity">
    <text evidence="2 9">Belongs to the trans-sulfuration enzymes family.</text>
</comment>
<evidence type="ECO:0000256" key="7">
    <source>
        <dbReference type="ARBA" id="ARBA00052699"/>
    </source>
</evidence>
<dbReference type="Proteomes" id="UP000662200">
    <property type="component" value="Unassembled WGS sequence"/>
</dbReference>
<dbReference type="Gene3D" id="3.40.640.10">
    <property type="entry name" value="Type I PLP-dependent aspartate aminotransferase-like (Major domain)"/>
    <property type="match status" value="1"/>
</dbReference>
<comment type="catalytic activity">
    <reaction evidence="6">
        <text>L-homocysteine + H2O = 2-oxobutanoate + hydrogen sulfide + NH4(+) + H(+)</text>
        <dbReference type="Rhea" id="RHEA:14501"/>
        <dbReference type="ChEBI" id="CHEBI:15377"/>
        <dbReference type="ChEBI" id="CHEBI:15378"/>
        <dbReference type="ChEBI" id="CHEBI:16763"/>
        <dbReference type="ChEBI" id="CHEBI:28938"/>
        <dbReference type="ChEBI" id="CHEBI:29919"/>
        <dbReference type="ChEBI" id="CHEBI:58199"/>
        <dbReference type="EC" id="4.4.1.2"/>
    </reaction>
    <physiologicalReaction direction="left-to-right" evidence="6">
        <dbReference type="Rhea" id="RHEA:14502"/>
    </physiologicalReaction>
</comment>
<comment type="caution">
    <text evidence="10">The sequence shown here is derived from an EMBL/GenBank/DDBJ whole genome shotgun (WGS) entry which is preliminary data.</text>
</comment>
<dbReference type="PANTHER" id="PTHR11808:SF75">
    <property type="entry name" value="CYSTATHIONINE GAMMA-SYNTHASE"/>
    <property type="match status" value="1"/>
</dbReference>
<dbReference type="PROSITE" id="PS00868">
    <property type="entry name" value="CYS_MET_METAB_PP"/>
    <property type="match status" value="1"/>
</dbReference>
<dbReference type="GO" id="GO:0047982">
    <property type="term" value="F:homocysteine desulfhydrase activity"/>
    <property type="evidence" value="ECO:0007669"/>
    <property type="project" value="UniProtKB-EC"/>
</dbReference>
<dbReference type="FunFam" id="3.90.1150.10:FF:000033">
    <property type="entry name" value="Cystathionine gamma-synthase"/>
    <property type="match status" value="1"/>
</dbReference>
<dbReference type="GO" id="GO:0003962">
    <property type="term" value="F:cystathionine gamma-synthase activity"/>
    <property type="evidence" value="ECO:0007669"/>
    <property type="project" value="TreeGrafter"/>
</dbReference>
<dbReference type="GO" id="GO:0030170">
    <property type="term" value="F:pyridoxal phosphate binding"/>
    <property type="evidence" value="ECO:0007669"/>
    <property type="project" value="InterPro"/>
</dbReference>